<dbReference type="InterPro" id="IPR003663">
    <property type="entry name" value="Sugar/inositol_transpt"/>
</dbReference>
<protein>
    <recommendedName>
        <fullName evidence="8">Major facilitator superfamily (MFS) profile domain-containing protein</fullName>
    </recommendedName>
</protein>
<dbReference type="SUPFAM" id="SSF103473">
    <property type="entry name" value="MFS general substrate transporter"/>
    <property type="match status" value="1"/>
</dbReference>
<evidence type="ECO:0000256" key="2">
    <source>
        <dbReference type="ARBA" id="ARBA00010992"/>
    </source>
</evidence>
<feature type="transmembrane region" description="Helical" evidence="7">
    <location>
        <begin position="68"/>
        <end position="85"/>
    </location>
</feature>
<evidence type="ECO:0000256" key="7">
    <source>
        <dbReference type="SAM" id="Phobius"/>
    </source>
</evidence>
<organism evidence="9 10">
    <name type="scientific">Beauveria bassiana</name>
    <name type="common">White muscardine disease fungus</name>
    <name type="synonym">Tritirachium shiotae</name>
    <dbReference type="NCBI Taxonomy" id="176275"/>
    <lineage>
        <taxon>Eukaryota</taxon>
        <taxon>Fungi</taxon>
        <taxon>Dikarya</taxon>
        <taxon>Ascomycota</taxon>
        <taxon>Pezizomycotina</taxon>
        <taxon>Sordariomycetes</taxon>
        <taxon>Hypocreomycetidae</taxon>
        <taxon>Hypocreales</taxon>
        <taxon>Cordycipitaceae</taxon>
        <taxon>Beauveria</taxon>
    </lineage>
</organism>
<keyword evidence="3" id="KW-0813">Transport</keyword>
<feature type="transmembrane region" description="Helical" evidence="7">
    <location>
        <begin position="129"/>
        <end position="151"/>
    </location>
</feature>
<dbReference type="InterPro" id="IPR050360">
    <property type="entry name" value="MFS_Sugar_Transporters"/>
</dbReference>
<keyword evidence="6 7" id="KW-0472">Membrane</keyword>
<dbReference type="Pfam" id="PF00083">
    <property type="entry name" value="Sugar_tr"/>
    <property type="match status" value="1"/>
</dbReference>
<feature type="transmembrane region" description="Helical" evidence="7">
    <location>
        <begin position="6"/>
        <end position="30"/>
    </location>
</feature>
<dbReference type="EMBL" id="JRHA01000006">
    <property type="protein sequence ID" value="PQK16751.1"/>
    <property type="molecule type" value="Genomic_DNA"/>
</dbReference>
<feature type="transmembrane region" description="Helical" evidence="7">
    <location>
        <begin position="382"/>
        <end position="401"/>
    </location>
</feature>
<dbReference type="FunFam" id="1.20.1250.20:FF:000134">
    <property type="entry name" value="MFS sugar transporter protein"/>
    <property type="match status" value="1"/>
</dbReference>
<dbReference type="GO" id="GO:0016020">
    <property type="term" value="C:membrane"/>
    <property type="evidence" value="ECO:0007669"/>
    <property type="project" value="UniProtKB-SubCell"/>
</dbReference>
<evidence type="ECO:0000313" key="10">
    <source>
        <dbReference type="Proteomes" id="UP000237441"/>
    </source>
</evidence>
<comment type="similarity">
    <text evidence="2">Belongs to the major facilitator superfamily. Sugar transporter (TC 2.A.1.1) family.</text>
</comment>
<feature type="transmembrane region" description="Helical" evidence="7">
    <location>
        <begin position="320"/>
        <end position="340"/>
    </location>
</feature>
<feature type="domain" description="Major facilitator superfamily (MFS) profile" evidence="8">
    <location>
        <begin position="1"/>
        <end position="405"/>
    </location>
</feature>
<feature type="transmembrane region" description="Helical" evidence="7">
    <location>
        <begin position="97"/>
        <end position="117"/>
    </location>
</feature>
<proteinExistence type="inferred from homology"/>
<evidence type="ECO:0000256" key="4">
    <source>
        <dbReference type="ARBA" id="ARBA00022692"/>
    </source>
</evidence>
<dbReference type="PANTHER" id="PTHR48022">
    <property type="entry name" value="PLASTIDIC GLUCOSE TRANSPORTER 4"/>
    <property type="match status" value="1"/>
</dbReference>
<dbReference type="PANTHER" id="PTHR48022:SF11">
    <property type="entry name" value="MONOSACCHARIDE TRANSPORTER (HXT8), PUTATIVE (AFU_ORTHOLOGUE AFUA_2G08120)-RELATED"/>
    <property type="match status" value="1"/>
</dbReference>
<evidence type="ECO:0000259" key="8">
    <source>
        <dbReference type="PROSITE" id="PS50850"/>
    </source>
</evidence>
<dbReference type="Gene3D" id="1.20.1250.20">
    <property type="entry name" value="MFS general substrate transporter like domains"/>
    <property type="match status" value="1"/>
</dbReference>
<dbReference type="GO" id="GO:0005351">
    <property type="term" value="F:carbohydrate:proton symporter activity"/>
    <property type="evidence" value="ECO:0007669"/>
    <property type="project" value="TreeGrafter"/>
</dbReference>
<evidence type="ECO:0000256" key="6">
    <source>
        <dbReference type="ARBA" id="ARBA00023136"/>
    </source>
</evidence>
<dbReference type="InterPro" id="IPR036259">
    <property type="entry name" value="MFS_trans_sf"/>
</dbReference>
<dbReference type="OrthoDB" id="6612291at2759"/>
<reference evidence="9 10" key="1">
    <citation type="submission" date="2016-07" db="EMBL/GenBank/DDBJ databases">
        <title>Comparative genomics of the entomopathogenic fungus Beauveria bassiana.</title>
        <authorList>
            <person name="Valero Jimenez C.A."/>
            <person name="Zwaan B.J."/>
            <person name="Van Kan J.A."/>
            <person name="Takken W."/>
            <person name="Debets A.J."/>
            <person name="Schoustra S.E."/>
            <person name="Koenraadt C.J."/>
        </authorList>
    </citation>
    <scope>NUCLEOTIDE SEQUENCE [LARGE SCALE GENOMIC DNA]</scope>
    <source>
        <strain evidence="9 10">ARSEF 8028</strain>
    </source>
</reference>
<evidence type="ECO:0000256" key="3">
    <source>
        <dbReference type="ARBA" id="ARBA00022448"/>
    </source>
</evidence>
<feature type="transmembrane region" description="Helical" evidence="7">
    <location>
        <begin position="352"/>
        <end position="370"/>
    </location>
</feature>
<keyword evidence="4 7" id="KW-0812">Transmembrane</keyword>
<sequence length="456" mass="50011">MKHPSASLTGAVVAVYIAGEALGALTQTIVGDCMGRIRFMQLLCILVTIGTAIQTVAVHIAMFLVGRGLAGFAVGGMVSTVPIFLSEMAPPQQRGLIGGISGCGIALGTMASNWVGYGCSFLPYGQTQWRVPLGLQIPWGVLMLVGLATFMPESPRQLVRRGREGEARRAFGRTRRELTLSEVEQEFEAMKMQISFEMEREVKSYKDIFRLYRRRAMGSIAVQTMTSLTGVNVVQYYQTILYRSLGMSPSTILALAGVYGTVTFLSNVLTTRYLADQWGRRNMILTGLSGVILVEIYTAVMQRRFQDSSSATGKGFTILGIYLFAVIYYGMLNSTTWLYGAEVLPIALRNKIMGIASASHFIVNVAVTEAGPTAFAKIRENYYYVFVCCTTFFLIMAYFFFPETRQQTLEEIAAAFGDDIVAADPGKPGSLTPGIKAHLLVDNGTSTDHHQVRRVD</sequence>
<dbReference type="InterPro" id="IPR005828">
    <property type="entry name" value="MFS_sugar_transport-like"/>
</dbReference>
<dbReference type="InterPro" id="IPR005829">
    <property type="entry name" value="Sugar_transporter_CS"/>
</dbReference>
<feature type="transmembrane region" description="Helical" evidence="7">
    <location>
        <begin position="250"/>
        <end position="270"/>
    </location>
</feature>
<evidence type="ECO:0000256" key="1">
    <source>
        <dbReference type="ARBA" id="ARBA00004141"/>
    </source>
</evidence>
<evidence type="ECO:0000256" key="5">
    <source>
        <dbReference type="ARBA" id="ARBA00022989"/>
    </source>
</evidence>
<feature type="transmembrane region" description="Helical" evidence="7">
    <location>
        <begin position="42"/>
        <end position="62"/>
    </location>
</feature>
<feature type="transmembrane region" description="Helical" evidence="7">
    <location>
        <begin position="282"/>
        <end position="300"/>
    </location>
</feature>
<gene>
    <name evidence="9" type="ORF">BB8028_0006g10700</name>
</gene>
<dbReference type="PROSITE" id="PS00217">
    <property type="entry name" value="SUGAR_TRANSPORT_2"/>
    <property type="match status" value="1"/>
</dbReference>
<evidence type="ECO:0000313" key="9">
    <source>
        <dbReference type="EMBL" id="PQK16751.1"/>
    </source>
</evidence>
<dbReference type="PRINTS" id="PR00171">
    <property type="entry name" value="SUGRTRNSPORT"/>
</dbReference>
<comment type="subcellular location">
    <subcellularLocation>
        <location evidence="1">Membrane</location>
        <topology evidence="1">Multi-pass membrane protein</topology>
    </subcellularLocation>
</comment>
<dbReference type="Proteomes" id="UP000237441">
    <property type="component" value="Unassembled WGS sequence"/>
</dbReference>
<dbReference type="PROSITE" id="PS50850">
    <property type="entry name" value="MFS"/>
    <property type="match status" value="1"/>
</dbReference>
<dbReference type="AlphaFoldDB" id="A0A2S7YKP2"/>
<dbReference type="InterPro" id="IPR020846">
    <property type="entry name" value="MFS_dom"/>
</dbReference>
<accession>A0A2S7YKP2</accession>
<comment type="caution">
    <text evidence="9">The sequence shown here is derived from an EMBL/GenBank/DDBJ whole genome shotgun (WGS) entry which is preliminary data.</text>
</comment>
<name>A0A2S7YKP2_BEABA</name>
<keyword evidence="5 7" id="KW-1133">Transmembrane helix</keyword>